<proteinExistence type="predicted"/>
<dbReference type="Gene3D" id="1.10.10.10">
    <property type="entry name" value="Winged helix-like DNA-binding domain superfamily/Winged helix DNA-binding domain"/>
    <property type="match status" value="1"/>
</dbReference>
<comment type="caution">
    <text evidence="2">The sequence shown here is derived from an EMBL/GenBank/DDBJ whole genome shotgun (WGS) entry which is preliminary data.</text>
</comment>
<dbReference type="SUPFAM" id="SSF46785">
    <property type="entry name" value="Winged helix' DNA-binding domain"/>
    <property type="match status" value="1"/>
</dbReference>
<evidence type="ECO:0000313" key="2">
    <source>
        <dbReference type="EMBL" id="MDK3019766.1"/>
    </source>
</evidence>
<reference evidence="2 3" key="1">
    <citation type="submission" date="2023-05" db="EMBL/GenBank/DDBJ databases">
        <title>Pseudodonghicola sp. nov.</title>
        <authorList>
            <person name="Huang J."/>
        </authorList>
    </citation>
    <scope>NUCLEOTIDE SEQUENCE [LARGE SCALE GENOMIC DNA]</scope>
    <source>
        <strain evidence="2 3">IC7</strain>
    </source>
</reference>
<dbReference type="PANTHER" id="PTHR33164:SF13">
    <property type="entry name" value="4-HYDROXYPHENYLACETATE CATABOLISM PROTEIN"/>
    <property type="match status" value="1"/>
</dbReference>
<organism evidence="2 3">
    <name type="scientific">Pseudodonghicola flavimaris</name>
    <dbReference type="NCBI Taxonomy" id="3050036"/>
    <lineage>
        <taxon>Bacteria</taxon>
        <taxon>Pseudomonadati</taxon>
        <taxon>Pseudomonadota</taxon>
        <taxon>Alphaproteobacteria</taxon>
        <taxon>Rhodobacterales</taxon>
        <taxon>Paracoccaceae</taxon>
        <taxon>Pseudodonghicola</taxon>
    </lineage>
</organism>
<accession>A0ABT7F596</accession>
<dbReference type="Proteomes" id="UP001243757">
    <property type="component" value="Unassembled WGS sequence"/>
</dbReference>
<dbReference type="NCBIfam" id="TIGR02337">
    <property type="entry name" value="HpaR"/>
    <property type="match status" value="1"/>
</dbReference>
<feature type="domain" description="HTH marR-type" evidence="1">
    <location>
        <begin position="13"/>
        <end position="144"/>
    </location>
</feature>
<dbReference type="InterPro" id="IPR036390">
    <property type="entry name" value="WH_DNA-bd_sf"/>
</dbReference>
<dbReference type="EMBL" id="JASNJD010000018">
    <property type="protein sequence ID" value="MDK3019766.1"/>
    <property type="molecule type" value="Genomic_DNA"/>
</dbReference>
<dbReference type="PANTHER" id="PTHR33164">
    <property type="entry name" value="TRANSCRIPTIONAL REGULATOR, MARR FAMILY"/>
    <property type="match status" value="1"/>
</dbReference>
<name>A0ABT7F596_9RHOB</name>
<dbReference type="Pfam" id="PF12802">
    <property type="entry name" value="MarR_2"/>
    <property type="match status" value="1"/>
</dbReference>
<keyword evidence="3" id="KW-1185">Reference proteome</keyword>
<sequence length="152" mass="17474">MDTGQEKRLRDFQRALPISLLRAREATMRPFKDHVESYGLTLQQWRVLRALADDSPLDSKTLSERCVILAPSLSRIFRTLLDRGLIHTVKSKDARRHSVILSREGAALFEEASRRSEEIYRRLEAAYGTEKMSQLLTLLGELREVAEATDFD</sequence>
<dbReference type="SMART" id="SM00347">
    <property type="entry name" value="HTH_MARR"/>
    <property type="match status" value="1"/>
</dbReference>
<dbReference type="InterPro" id="IPR012712">
    <property type="entry name" value="HpaR/FarR"/>
</dbReference>
<dbReference type="PROSITE" id="PS50995">
    <property type="entry name" value="HTH_MARR_2"/>
    <property type="match status" value="1"/>
</dbReference>
<dbReference type="InterPro" id="IPR039422">
    <property type="entry name" value="MarR/SlyA-like"/>
</dbReference>
<protein>
    <submittedName>
        <fullName evidence="2">Homoprotocatechuate degradation operon regulator HpaR</fullName>
    </submittedName>
</protein>
<dbReference type="RefSeq" id="WP_284482539.1">
    <property type="nucleotide sequence ID" value="NZ_JASNJD010000018.1"/>
</dbReference>
<dbReference type="InterPro" id="IPR000835">
    <property type="entry name" value="HTH_MarR-typ"/>
</dbReference>
<gene>
    <name evidence="2" type="primary">hpaR</name>
    <name evidence="2" type="ORF">QO033_18960</name>
</gene>
<dbReference type="InterPro" id="IPR036388">
    <property type="entry name" value="WH-like_DNA-bd_sf"/>
</dbReference>
<evidence type="ECO:0000313" key="3">
    <source>
        <dbReference type="Proteomes" id="UP001243757"/>
    </source>
</evidence>
<evidence type="ECO:0000259" key="1">
    <source>
        <dbReference type="PROSITE" id="PS50995"/>
    </source>
</evidence>